<dbReference type="InterPro" id="IPR029062">
    <property type="entry name" value="Class_I_gatase-like"/>
</dbReference>
<dbReference type="STRING" id="104663.SAMN04488121_105316"/>
<dbReference type="InterPro" id="IPR017926">
    <property type="entry name" value="GATASE"/>
</dbReference>
<dbReference type="AlphaFoldDB" id="A0A1G7VW16"/>
<reference evidence="2 3" key="1">
    <citation type="submission" date="2016-10" db="EMBL/GenBank/DDBJ databases">
        <authorList>
            <person name="de Groot N.N."/>
        </authorList>
    </citation>
    <scope>NUCLEOTIDE SEQUENCE [LARGE SCALE GENOMIC DNA]</scope>
    <source>
        <strain evidence="2 3">DSM 527</strain>
    </source>
</reference>
<dbReference type="CDD" id="cd01741">
    <property type="entry name" value="GATase1_1"/>
    <property type="match status" value="1"/>
</dbReference>
<dbReference type="PANTHER" id="PTHR42695:SF5">
    <property type="entry name" value="GLUTAMINE AMIDOTRANSFERASE YLR126C-RELATED"/>
    <property type="match status" value="1"/>
</dbReference>
<protein>
    <submittedName>
        <fullName evidence="2">GMP synthase-Glutamine amidotransferase</fullName>
    </submittedName>
</protein>
<dbReference type="PANTHER" id="PTHR42695">
    <property type="entry name" value="GLUTAMINE AMIDOTRANSFERASE YLR126C-RELATED"/>
    <property type="match status" value="1"/>
</dbReference>
<dbReference type="GO" id="GO:0005829">
    <property type="term" value="C:cytosol"/>
    <property type="evidence" value="ECO:0007669"/>
    <property type="project" value="TreeGrafter"/>
</dbReference>
<dbReference type="RefSeq" id="WP_089834960.1">
    <property type="nucleotide sequence ID" value="NZ_FNBN01000005.1"/>
</dbReference>
<dbReference type="SUPFAM" id="SSF52317">
    <property type="entry name" value="Class I glutamine amidotransferase-like"/>
    <property type="match status" value="1"/>
</dbReference>
<dbReference type="Gene3D" id="3.40.50.880">
    <property type="match status" value="1"/>
</dbReference>
<dbReference type="Pfam" id="PF00117">
    <property type="entry name" value="GATase"/>
    <property type="match status" value="1"/>
</dbReference>
<dbReference type="EMBL" id="FNBN01000005">
    <property type="protein sequence ID" value="SDG64005.1"/>
    <property type="molecule type" value="Genomic_DNA"/>
</dbReference>
<dbReference type="PROSITE" id="PS51273">
    <property type="entry name" value="GATASE_TYPE_1"/>
    <property type="match status" value="1"/>
</dbReference>
<dbReference type="GO" id="GO:0016740">
    <property type="term" value="F:transferase activity"/>
    <property type="evidence" value="ECO:0007669"/>
    <property type="project" value="UniProtKB-KW"/>
</dbReference>
<dbReference type="Proteomes" id="UP000199045">
    <property type="component" value="Unassembled WGS sequence"/>
</dbReference>
<dbReference type="FunFam" id="3.40.50.880:FF:000033">
    <property type="entry name" value="Glutamine amidotransferase class-I"/>
    <property type="match status" value="1"/>
</dbReference>
<keyword evidence="2" id="KW-0808">Transferase</keyword>
<name>A0A1G7VW16_CHIFI</name>
<organism evidence="2 3">
    <name type="scientific">Chitinophaga filiformis</name>
    <name type="common">Myxococcus filiformis</name>
    <name type="synonym">Flexibacter filiformis</name>
    <dbReference type="NCBI Taxonomy" id="104663"/>
    <lineage>
        <taxon>Bacteria</taxon>
        <taxon>Pseudomonadati</taxon>
        <taxon>Bacteroidota</taxon>
        <taxon>Chitinophagia</taxon>
        <taxon>Chitinophagales</taxon>
        <taxon>Chitinophagaceae</taxon>
        <taxon>Chitinophaga</taxon>
    </lineage>
</organism>
<feature type="domain" description="Glutamine amidotransferase" evidence="1">
    <location>
        <begin position="26"/>
        <end position="181"/>
    </location>
</feature>
<keyword evidence="2" id="KW-0315">Glutamine amidotransferase</keyword>
<evidence type="ECO:0000313" key="3">
    <source>
        <dbReference type="Proteomes" id="UP000199045"/>
    </source>
</evidence>
<accession>A0A1G7VW16</accession>
<evidence type="ECO:0000313" key="2">
    <source>
        <dbReference type="EMBL" id="SDG64005.1"/>
    </source>
</evidence>
<sequence length="232" mass="26036">MHIHIFQHVSFEGPGCILDWAETHHHTVTFTRWYEQPEQPDMSEVDFLVIMGGHMSVNDEAEYSWLKTEKQCILEAIRAGKKVLGICLGAQLIATALGANVYVNTEKEIGWFPVVYSTALLPPALAVELPEAQTVFHWHGDTFDLPEGAVCFAASPVTRNQAFLIGHNVMGLQYHFEVTADLLTRMVDDGMEELVPAAYVQDADTIKSEQRYIEGGNITMYRLLDFLTSNYG</sequence>
<proteinExistence type="predicted"/>
<evidence type="ECO:0000259" key="1">
    <source>
        <dbReference type="Pfam" id="PF00117"/>
    </source>
</evidence>
<dbReference type="InterPro" id="IPR044992">
    <property type="entry name" value="ChyE-like"/>
</dbReference>
<gene>
    <name evidence="2" type="ORF">SAMN04488121_105316</name>
</gene>
<dbReference type="OrthoDB" id="9807137at2"/>